<proteinExistence type="predicted"/>
<keyword evidence="1" id="KW-1185">Reference proteome</keyword>
<sequence length="143" mass="16799">MAFVPTNPTDDVLGDQSVQSPADLVKVVDWFEDTYIGRPTKRGSRRTLMGHYRTNNFVEAAHRQMRAEFGGEHPTLWRFIDATRSVQAGRDQHADLYFRGEEPPRRRRRVIRCAERLQRIVQQFDRHSLVDYLRAIAYNFAIH</sequence>
<name>A0A5S6R369_TRIMR</name>
<evidence type="ECO:0000313" key="1">
    <source>
        <dbReference type="Proteomes" id="UP000046395"/>
    </source>
</evidence>
<protein>
    <submittedName>
        <fullName evidence="2">Uncharacterized protein</fullName>
    </submittedName>
</protein>
<evidence type="ECO:0000313" key="2">
    <source>
        <dbReference type="WBParaSite" id="TMUE_3000013940.1"/>
    </source>
</evidence>
<organism evidence="1 2">
    <name type="scientific">Trichuris muris</name>
    <name type="common">Mouse whipworm</name>
    <dbReference type="NCBI Taxonomy" id="70415"/>
    <lineage>
        <taxon>Eukaryota</taxon>
        <taxon>Metazoa</taxon>
        <taxon>Ecdysozoa</taxon>
        <taxon>Nematoda</taxon>
        <taxon>Enoplea</taxon>
        <taxon>Dorylaimia</taxon>
        <taxon>Trichinellida</taxon>
        <taxon>Trichuridae</taxon>
        <taxon>Trichuris</taxon>
    </lineage>
</organism>
<dbReference type="AlphaFoldDB" id="A0A5S6R369"/>
<dbReference type="Proteomes" id="UP000046395">
    <property type="component" value="Unassembled WGS sequence"/>
</dbReference>
<dbReference type="WBParaSite" id="TMUE_3000013940.1">
    <property type="protein sequence ID" value="TMUE_3000013940.1"/>
    <property type="gene ID" value="WBGene00302077"/>
</dbReference>
<reference evidence="2" key="1">
    <citation type="submission" date="2019-12" db="UniProtKB">
        <authorList>
            <consortium name="WormBaseParasite"/>
        </authorList>
    </citation>
    <scope>IDENTIFICATION</scope>
</reference>
<accession>A0A5S6R369</accession>